<dbReference type="OrthoDB" id="5877913at2759"/>
<dbReference type="STRING" id="103827.A0A0N5CLD5"/>
<keyword evidence="5" id="KW-1185">Reference proteome</keyword>
<dbReference type="Proteomes" id="UP000276776">
    <property type="component" value="Unassembled WGS sequence"/>
</dbReference>
<dbReference type="InterPro" id="IPR016186">
    <property type="entry name" value="C-type_lectin-like/link_sf"/>
</dbReference>
<feature type="chain" id="PRO_5043126194" evidence="2">
    <location>
        <begin position="20"/>
        <end position="180"/>
    </location>
</feature>
<evidence type="ECO:0000259" key="3">
    <source>
        <dbReference type="SMART" id="SM00034"/>
    </source>
</evidence>
<reference evidence="4 5" key="2">
    <citation type="submission" date="2018-11" db="EMBL/GenBank/DDBJ databases">
        <authorList>
            <consortium name="Pathogen Informatics"/>
        </authorList>
    </citation>
    <scope>NUCLEOTIDE SEQUENCE [LARGE SCALE GENOMIC DNA]</scope>
</reference>
<dbReference type="EMBL" id="UYYF01000089">
    <property type="protein sequence ID" value="VDM96092.1"/>
    <property type="molecule type" value="Genomic_DNA"/>
</dbReference>
<evidence type="ECO:0000256" key="2">
    <source>
        <dbReference type="SAM" id="SignalP"/>
    </source>
</evidence>
<protein>
    <submittedName>
        <fullName evidence="6">C-type lectin domain-containing protein</fullName>
    </submittedName>
</protein>
<feature type="domain" description="C-type lectin" evidence="3">
    <location>
        <begin position="22"/>
        <end position="109"/>
    </location>
</feature>
<reference evidence="6" key="1">
    <citation type="submission" date="2017-02" db="UniProtKB">
        <authorList>
            <consortium name="WormBaseParasite"/>
        </authorList>
    </citation>
    <scope>IDENTIFICATION</scope>
</reference>
<gene>
    <name evidence="4" type="ORF">TCLT_LOCUS919</name>
</gene>
<dbReference type="InterPro" id="IPR018378">
    <property type="entry name" value="C-type_lectin_CS"/>
</dbReference>
<dbReference type="Gene3D" id="3.10.100.10">
    <property type="entry name" value="Mannose-Binding Protein A, subunit A"/>
    <property type="match status" value="1"/>
</dbReference>
<evidence type="ECO:0000256" key="1">
    <source>
        <dbReference type="ARBA" id="ARBA00023157"/>
    </source>
</evidence>
<evidence type="ECO:0000313" key="6">
    <source>
        <dbReference type="WBParaSite" id="TCLT_0000091801-mRNA-1"/>
    </source>
</evidence>
<keyword evidence="2" id="KW-0732">Signal</keyword>
<feature type="signal peptide" evidence="2">
    <location>
        <begin position="1"/>
        <end position="19"/>
    </location>
</feature>
<name>A0A0N5CLD5_THECL</name>
<organism evidence="6">
    <name type="scientific">Thelazia callipaeda</name>
    <name type="common">Oriental eyeworm</name>
    <name type="synonym">Parasitic nematode</name>
    <dbReference type="NCBI Taxonomy" id="103827"/>
    <lineage>
        <taxon>Eukaryota</taxon>
        <taxon>Metazoa</taxon>
        <taxon>Ecdysozoa</taxon>
        <taxon>Nematoda</taxon>
        <taxon>Chromadorea</taxon>
        <taxon>Rhabditida</taxon>
        <taxon>Spirurina</taxon>
        <taxon>Spiruromorpha</taxon>
        <taxon>Thelazioidea</taxon>
        <taxon>Thelaziidae</taxon>
        <taxon>Thelazia</taxon>
    </lineage>
</organism>
<keyword evidence="1" id="KW-1015">Disulfide bond</keyword>
<dbReference type="InterPro" id="IPR001304">
    <property type="entry name" value="C-type_lectin-like"/>
</dbReference>
<sequence length="180" mass="20795">MKSLLIYLLSAYLLNGIFARKCKEGWLYSPHTKYCYILVNTRSTFNNAEFACLIKKANLVSIHSEQENRFISGTRPRYNKGRRCVKINTTTQEWFNDCCYIRPVPYICKKSPQDVPYWHAVIKIPSDSNNKSSIDGQSNLKLSDGKYSGKYFATHKEEDTRINKGNYSIERNPNLKSTAT</sequence>
<dbReference type="PANTHER" id="PTHR22803">
    <property type="entry name" value="MANNOSE, PHOSPHOLIPASE, LECTIN RECEPTOR RELATED"/>
    <property type="match status" value="1"/>
</dbReference>
<dbReference type="PROSITE" id="PS00615">
    <property type="entry name" value="C_TYPE_LECTIN_1"/>
    <property type="match status" value="1"/>
</dbReference>
<dbReference type="WBParaSite" id="TCLT_0000091801-mRNA-1">
    <property type="protein sequence ID" value="TCLT_0000091801-mRNA-1"/>
    <property type="gene ID" value="TCLT_0000091801"/>
</dbReference>
<evidence type="ECO:0000313" key="4">
    <source>
        <dbReference type="EMBL" id="VDM96092.1"/>
    </source>
</evidence>
<dbReference type="InterPro" id="IPR016187">
    <property type="entry name" value="CTDL_fold"/>
</dbReference>
<proteinExistence type="predicted"/>
<dbReference type="CDD" id="cd00037">
    <property type="entry name" value="CLECT"/>
    <property type="match status" value="1"/>
</dbReference>
<dbReference type="AlphaFoldDB" id="A0A0N5CLD5"/>
<dbReference type="InterPro" id="IPR050111">
    <property type="entry name" value="C-type_lectin/snaclec_domain"/>
</dbReference>
<evidence type="ECO:0000313" key="5">
    <source>
        <dbReference type="Proteomes" id="UP000276776"/>
    </source>
</evidence>
<dbReference type="SMART" id="SM00034">
    <property type="entry name" value="CLECT"/>
    <property type="match status" value="1"/>
</dbReference>
<accession>A0A0N5CLD5</accession>
<dbReference type="SUPFAM" id="SSF56436">
    <property type="entry name" value="C-type lectin-like"/>
    <property type="match status" value="1"/>
</dbReference>